<dbReference type="Gene3D" id="2.160.20.10">
    <property type="entry name" value="Single-stranded right-handed beta-helix, Pectin lyase-like"/>
    <property type="match status" value="1"/>
</dbReference>
<reference evidence="2 3" key="1">
    <citation type="submission" date="2022-10" db="EMBL/GenBank/DDBJ databases">
        <title>Identification of biosynthetic pathway for the production of the potent trypsin inhibitor radiosumin.</title>
        <authorList>
            <person name="Fewer D.P."/>
            <person name="Delbaje E."/>
            <person name="Ouyang X."/>
            <person name="Agostino P.D."/>
            <person name="Wahlsten M."/>
            <person name="Jokela J."/>
            <person name="Permi P."/>
            <person name="Haapaniemi E."/>
            <person name="Koistinen H."/>
        </authorList>
    </citation>
    <scope>NUCLEOTIDE SEQUENCE [LARGE SCALE GENOMIC DNA]</scope>
    <source>
        <strain evidence="2 3">NIES-515</strain>
    </source>
</reference>
<dbReference type="RefSeq" id="WP_263745983.1">
    <property type="nucleotide sequence ID" value="NZ_JAOWRF010000193.1"/>
</dbReference>
<protein>
    <submittedName>
        <fullName evidence="2">Glycoside hydrolase family 55 protein</fullName>
    </submittedName>
</protein>
<dbReference type="SUPFAM" id="SSF51126">
    <property type="entry name" value="Pectin lyase-like"/>
    <property type="match status" value="1"/>
</dbReference>
<keyword evidence="3" id="KW-1185">Reference proteome</keyword>
<name>A0ABT3AZ56_9CYAN</name>
<proteinExistence type="predicted"/>
<sequence length="574" mass="63167">MPTFHIKLNCIAIIQQARQNPIKNSFLTRFCQFLLTAGIIIFLNSCNFQISPNKTINSQTSPIQTITQSSKCGSPSNAPQDNPVAAKYGENAFPWTKNIKWNCVYNIKDFPASTIDASFNAARDAASANGGGVVYFPAGTYNFADNIYLKDGVVIRGDTPAVNDAKSNSYNPSTKLVFPQYKPSFSSSGTPNNTAFKKILTTNLNKDSNIGVVNVDINRAAIDFSSPEYSDKNTNQNIIVFGVRSNNVATPEPRVPESFQNPWQRFSHRFAANIQIQAFANVLISNNRLNDAVTDNFNQPNYIVKQLRGNSTVTYAEGEKAKFNYTDHYGISLNRFSSPKELPNDPNRFPNFFRKGLVIQDNWVYHTMRVAIHATGDGLIIRNNQVTDEKNKQAWIDPTGTKQPQNAATFENRAIDWSGWNVIIDGNDYEVYRHKIAGGNYESIDGEGILIQECCGGTSVNGVKISNNTGNSYIGIYKVPQVKNVLIAGNKILTNITNTPAIYVDADTNGSKNKMDNVKIQNNTLSNGILARASNGGVDNFIEGNRSNNGGDISYSCGIKVEKNVGFAIKQCGT</sequence>
<accession>A0ABT3AZ56</accession>
<evidence type="ECO:0000313" key="2">
    <source>
        <dbReference type="EMBL" id="MCV3214408.1"/>
    </source>
</evidence>
<dbReference type="Proteomes" id="UP001526143">
    <property type="component" value="Unassembled WGS sequence"/>
</dbReference>
<organism evidence="2 3">
    <name type="scientific">Plectonema radiosum NIES-515</name>
    <dbReference type="NCBI Taxonomy" id="2986073"/>
    <lineage>
        <taxon>Bacteria</taxon>
        <taxon>Bacillati</taxon>
        <taxon>Cyanobacteriota</taxon>
        <taxon>Cyanophyceae</taxon>
        <taxon>Oscillatoriophycideae</taxon>
        <taxon>Oscillatoriales</taxon>
        <taxon>Microcoleaceae</taxon>
        <taxon>Plectonema</taxon>
    </lineage>
</organism>
<feature type="domain" description="Rhamnogalacturonase A/B/Epimerase-like pectate lyase" evidence="1">
    <location>
        <begin position="119"/>
        <end position="244"/>
    </location>
</feature>
<comment type="caution">
    <text evidence="2">The sequence shown here is derived from an EMBL/GenBank/DDBJ whole genome shotgun (WGS) entry which is preliminary data.</text>
</comment>
<evidence type="ECO:0000259" key="1">
    <source>
        <dbReference type="Pfam" id="PF12708"/>
    </source>
</evidence>
<evidence type="ECO:0000313" key="3">
    <source>
        <dbReference type="Proteomes" id="UP001526143"/>
    </source>
</evidence>
<dbReference type="InterPro" id="IPR024535">
    <property type="entry name" value="RHGA/B-epi-like_pectate_lyase"/>
</dbReference>
<dbReference type="EMBL" id="JAOWRF010000193">
    <property type="protein sequence ID" value="MCV3214408.1"/>
    <property type="molecule type" value="Genomic_DNA"/>
</dbReference>
<dbReference type="Pfam" id="PF12708">
    <property type="entry name" value="Pect-lyase_RHGA_epim"/>
    <property type="match status" value="1"/>
</dbReference>
<dbReference type="InterPro" id="IPR011050">
    <property type="entry name" value="Pectin_lyase_fold/virulence"/>
</dbReference>
<gene>
    <name evidence="2" type="ORF">OGM63_12945</name>
</gene>
<keyword evidence="2" id="KW-0378">Hydrolase</keyword>
<dbReference type="GO" id="GO:0016787">
    <property type="term" value="F:hydrolase activity"/>
    <property type="evidence" value="ECO:0007669"/>
    <property type="project" value="UniProtKB-KW"/>
</dbReference>
<dbReference type="InterPro" id="IPR012334">
    <property type="entry name" value="Pectin_lyas_fold"/>
</dbReference>